<keyword evidence="1" id="KW-0418">Kinase</keyword>
<dbReference type="AlphaFoldDB" id="A0A2I0TPE4"/>
<dbReference type="Proteomes" id="UP000233556">
    <property type="component" value="Unassembled WGS sequence"/>
</dbReference>
<dbReference type="GO" id="GO:0061343">
    <property type="term" value="P:cell adhesion involved in heart morphogenesis"/>
    <property type="evidence" value="ECO:0007669"/>
    <property type="project" value="TreeGrafter"/>
</dbReference>
<reference evidence="2" key="1">
    <citation type="submission" date="2017-11" db="EMBL/GenBank/DDBJ databases">
        <authorList>
            <person name="Lima N.C."/>
            <person name="Parody-Merino A.M."/>
            <person name="Battley P.F."/>
            <person name="Fidler A.E."/>
            <person name="Prosdocimi F."/>
        </authorList>
    </citation>
    <scope>NUCLEOTIDE SEQUENCE [LARGE SCALE GENOMIC DNA]</scope>
</reference>
<dbReference type="OrthoDB" id="6152807at2759"/>
<dbReference type="PANTHER" id="PTHR33395:SF22">
    <property type="entry name" value="REVERSE TRANSCRIPTASE DOMAIN-CONTAINING PROTEIN"/>
    <property type="match status" value="1"/>
</dbReference>
<keyword evidence="2" id="KW-1185">Reference proteome</keyword>
<organism evidence="1 2">
    <name type="scientific">Limosa lapponica baueri</name>
    <dbReference type="NCBI Taxonomy" id="1758121"/>
    <lineage>
        <taxon>Eukaryota</taxon>
        <taxon>Metazoa</taxon>
        <taxon>Chordata</taxon>
        <taxon>Craniata</taxon>
        <taxon>Vertebrata</taxon>
        <taxon>Euteleostomi</taxon>
        <taxon>Archelosauria</taxon>
        <taxon>Archosauria</taxon>
        <taxon>Dinosauria</taxon>
        <taxon>Saurischia</taxon>
        <taxon>Theropoda</taxon>
        <taxon>Coelurosauria</taxon>
        <taxon>Aves</taxon>
        <taxon>Neognathae</taxon>
        <taxon>Neoaves</taxon>
        <taxon>Charadriiformes</taxon>
        <taxon>Scolopacidae</taxon>
        <taxon>Limosa</taxon>
    </lineage>
</organism>
<protein>
    <submittedName>
        <fullName evidence="1">Glycerol kinase</fullName>
    </submittedName>
</protein>
<sequence length="81" mass="9294">MEGGKLLYGVLHDKSQKRLKEKALVLLGNFNYPDICWKGNTARHTQSQRFLQSIDDNILTQVVEEPKRRGALLDLVLTKKD</sequence>
<dbReference type="EMBL" id="KZ508129">
    <property type="protein sequence ID" value="PKU35650.1"/>
    <property type="molecule type" value="Genomic_DNA"/>
</dbReference>
<evidence type="ECO:0000313" key="2">
    <source>
        <dbReference type="Proteomes" id="UP000233556"/>
    </source>
</evidence>
<accession>A0A2I0TPE4</accession>
<dbReference type="GO" id="GO:0007508">
    <property type="term" value="P:larval heart development"/>
    <property type="evidence" value="ECO:0007669"/>
    <property type="project" value="TreeGrafter"/>
</dbReference>
<dbReference type="PANTHER" id="PTHR33395">
    <property type="entry name" value="TRANSCRIPTASE, PUTATIVE-RELATED-RELATED"/>
    <property type="match status" value="1"/>
</dbReference>
<dbReference type="GO" id="GO:0016301">
    <property type="term" value="F:kinase activity"/>
    <property type="evidence" value="ECO:0007669"/>
    <property type="project" value="UniProtKB-KW"/>
</dbReference>
<gene>
    <name evidence="1" type="ORF">llap_14052</name>
</gene>
<evidence type="ECO:0000313" key="1">
    <source>
        <dbReference type="EMBL" id="PKU35650.1"/>
    </source>
</evidence>
<name>A0A2I0TPE4_LIMLA</name>
<proteinExistence type="predicted"/>
<reference evidence="2" key="2">
    <citation type="submission" date="2017-12" db="EMBL/GenBank/DDBJ databases">
        <title>Genome sequence of the Bar-tailed Godwit (Limosa lapponica baueri).</title>
        <authorList>
            <person name="Lima N.C.B."/>
            <person name="Parody-Merino A.M."/>
            <person name="Battley P.F."/>
            <person name="Fidler A.E."/>
            <person name="Prosdocimi F."/>
        </authorList>
    </citation>
    <scope>NUCLEOTIDE SEQUENCE [LARGE SCALE GENOMIC DNA]</scope>
</reference>
<keyword evidence="1" id="KW-0808">Transferase</keyword>
<dbReference type="GO" id="GO:0031012">
    <property type="term" value="C:extracellular matrix"/>
    <property type="evidence" value="ECO:0007669"/>
    <property type="project" value="TreeGrafter"/>
</dbReference>